<name>A0A411WVF4_9BURK</name>
<sequence length="218" mass="23920">MKELDKHQASEPQARPARPRTGRPRTFDEDDALDRAMEVFWEKGYEGSSLPELTAAMGMNRPSLYAVFGNKEGLFRRAVARYQSTRLDFCDAALEAATSREVVERLLRGSADVQTCPDSPHGCLGTSGALACGDEARPLRDELVALRSAREQRLRLRLERAVAEGDLPAHADAAQLASFVATIVQGMAVQAAGGATRIELYRTIDFVMATWPGKQEAR</sequence>
<keyword evidence="1" id="KW-0805">Transcription regulation</keyword>
<keyword evidence="3" id="KW-0804">Transcription</keyword>
<dbReference type="EMBL" id="CP036401">
    <property type="protein sequence ID" value="QBI00592.1"/>
    <property type="molecule type" value="Genomic_DNA"/>
</dbReference>
<dbReference type="Proteomes" id="UP000628442">
    <property type="component" value="Unassembled WGS sequence"/>
</dbReference>
<evidence type="ECO:0000256" key="5">
    <source>
        <dbReference type="SAM" id="MobiDB-lite"/>
    </source>
</evidence>
<dbReference type="PRINTS" id="PR00455">
    <property type="entry name" value="HTHTETR"/>
</dbReference>
<dbReference type="Pfam" id="PF16925">
    <property type="entry name" value="TetR_C_13"/>
    <property type="match status" value="1"/>
</dbReference>
<dbReference type="SUPFAM" id="SSF48498">
    <property type="entry name" value="Tetracyclin repressor-like, C-terminal domain"/>
    <property type="match status" value="1"/>
</dbReference>
<dbReference type="PROSITE" id="PS50977">
    <property type="entry name" value="HTH_TETR_2"/>
    <property type="match status" value="1"/>
</dbReference>
<reference evidence="7" key="3">
    <citation type="submission" date="2022-12" db="EMBL/GenBank/DDBJ databases">
        <authorList>
            <person name="Sun Q."/>
            <person name="Kim S."/>
        </authorList>
    </citation>
    <scope>NUCLEOTIDE SEQUENCE</scope>
    <source>
        <strain evidence="7">KCTC 12343</strain>
    </source>
</reference>
<dbReference type="Pfam" id="PF00440">
    <property type="entry name" value="TetR_N"/>
    <property type="match status" value="1"/>
</dbReference>
<dbReference type="EMBL" id="BMWV01000002">
    <property type="protein sequence ID" value="GGY32128.1"/>
    <property type="molecule type" value="Genomic_DNA"/>
</dbReference>
<evidence type="ECO:0000259" key="6">
    <source>
        <dbReference type="PROSITE" id="PS50977"/>
    </source>
</evidence>
<evidence type="ECO:0000256" key="3">
    <source>
        <dbReference type="ARBA" id="ARBA00023163"/>
    </source>
</evidence>
<dbReference type="OrthoDB" id="270177at2"/>
<evidence type="ECO:0000256" key="1">
    <source>
        <dbReference type="ARBA" id="ARBA00023015"/>
    </source>
</evidence>
<accession>A0A411WVF4</accession>
<dbReference type="PANTHER" id="PTHR47506:SF1">
    <property type="entry name" value="HTH-TYPE TRANSCRIPTIONAL REGULATOR YJDC"/>
    <property type="match status" value="1"/>
</dbReference>
<reference evidence="7" key="1">
    <citation type="journal article" date="2014" name="Int. J. Syst. Evol. Microbiol.">
        <title>Complete genome sequence of Corynebacterium casei LMG S-19264T (=DSM 44701T), isolated from a smear-ripened cheese.</title>
        <authorList>
            <consortium name="US DOE Joint Genome Institute (JGI-PGF)"/>
            <person name="Walter F."/>
            <person name="Albersmeier A."/>
            <person name="Kalinowski J."/>
            <person name="Ruckert C."/>
        </authorList>
    </citation>
    <scope>NUCLEOTIDE SEQUENCE</scope>
    <source>
        <strain evidence="7">KCTC 12343</strain>
    </source>
</reference>
<protein>
    <submittedName>
        <fullName evidence="7">TetR family transcriptional regulator</fullName>
    </submittedName>
    <submittedName>
        <fullName evidence="8">TetR/AcrR family transcriptional regulator</fullName>
    </submittedName>
</protein>
<keyword evidence="9" id="KW-1185">Reference proteome</keyword>
<organism evidence="7 10">
    <name type="scientific">Pseudoduganella albidiflava</name>
    <dbReference type="NCBI Taxonomy" id="321983"/>
    <lineage>
        <taxon>Bacteria</taxon>
        <taxon>Pseudomonadati</taxon>
        <taxon>Pseudomonadota</taxon>
        <taxon>Betaproteobacteria</taxon>
        <taxon>Burkholderiales</taxon>
        <taxon>Oxalobacteraceae</taxon>
        <taxon>Telluria group</taxon>
        <taxon>Pseudoduganella</taxon>
    </lineage>
</organism>
<proteinExistence type="predicted"/>
<dbReference type="GO" id="GO:0003677">
    <property type="term" value="F:DNA binding"/>
    <property type="evidence" value="ECO:0007669"/>
    <property type="project" value="UniProtKB-UniRule"/>
</dbReference>
<dbReference type="Gene3D" id="1.10.357.10">
    <property type="entry name" value="Tetracycline Repressor, domain 2"/>
    <property type="match status" value="1"/>
</dbReference>
<dbReference type="InterPro" id="IPR036271">
    <property type="entry name" value="Tet_transcr_reg_TetR-rel_C_sf"/>
</dbReference>
<keyword evidence="2 4" id="KW-0238">DNA-binding</keyword>
<dbReference type="SUPFAM" id="SSF46689">
    <property type="entry name" value="Homeodomain-like"/>
    <property type="match status" value="1"/>
</dbReference>
<dbReference type="PANTHER" id="PTHR47506">
    <property type="entry name" value="TRANSCRIPTIONAL REGULATORY PROTEIN"/>
    <property type="match status" value="1"/>
</dbReference>
<evidence type="ECO:0000256" key="2">
    <source>
        <dbReference type="ARBA" id="ARBA00023125"/>
    </source>
</evidence>
<dbReference type="InterPro" id="IPR001647">
    <property type="entry name" value="HTH_TetR"/>
</dbReference>
<feature type="DNA-binding region" description="H-T-H motif" evidence="4">
    <location>
        <begin position="49"/>
        <end position="68"/>
    </location>
</feature>
<evidence type="ECO:0000256" key="4">
    <source>
        <dbReference type="PROSITE-ProRule" id="PRU00335"/>
    </source>
</evidence>
<reference evidence="8 9" key="2">
    <citation type="submission" date="2019-02" db="EMBL/GenBank/DDBJ databases">
        <title>Draft Genome Sequences of Six Type Strains of the Genus Massilia.</title>
        <authorList>
            <person name="Miess H."/>
            <person name="Frediansyhah A."/>
            <person name="Gross H."/>
        </authorList>
    </citation>
    <scope>NUCLEOTIDE SEQUENCE [LARGE SCALE GENOMIC DNA]</scope>
    <source>
        <strain evidence="8 9">DSM 17472</strain>
    </source>
</reference>
<feature type="region of interest" description="Disordered" evidence="5">
    <location>
        <begin position="1"/>
        <end position="29"/>
    </location>
</feature>
<dbReference type="RefSeq" id="WP_131144724.1">
    <property type="nucleotide sequence ID" value="NZ_BMWV01000002.1"/>
</dbReference>
<feature type="domain" description="HTH tetR-type" evidence="6">
    <location>
        <begin position="26"/>
        <end position="86"/>
    </location>
</feature>
<dbReference type="InterPro" id="IPR011075">
    <property type="entry name" value="TetR_C"/>
</dbReference>
<evidence type="ECO:0000313" key="10">
    <source>
        <dbReference type="Proteomes" id="UP000628442"/>
    </source>
</evidence>
<gene>
    <name evidence="8" type="ORF">EYF70_06750</name>
    <name evidence="7" type="ORF">GCM10007387_12870</name>
</gene>
<evidence type="ECO:0000313" key="9">
    <source>
        <dbReference type="Proteomes" id="UP000292307"/>
    </source>
</evidence>
<evidence type="ECO:0000313" key="8">
    <source>
        <dbReference type="EMBL" id="QBI00592.1"/>
    </source>
</evidence>
<dbReference type="InterPro" id="IPR009057">
    <property type="entry name" value="Homeodomain-like_sf"/>
</dbReference>
<dbReference type="AlphaFoldDB" id="A0A411WVF4"/>
<dbReference type="Proteomes" id="UP000292307">
    <property type="component" value="Chromosome"/>
</dbReference>
<evidence type="ECO:0000313" key="7">
    <source>
        <dbReference type="EMBL" id="GGY32128.1"/>
    </source>
</evidence>
<dbReference type="Gene3D" id="1.10.10.60">
    <property type="entry name" value="Homeodomain-like"/>
    <property type="match status" value="1"/>
</dbReference>